<reference evidence="2 3" key="1">
    <citation type="submission" date="2015-02" db="EMBL/GenBank/DDBJ databases">
        <title>Complete Genome Sequencing of Pseudomonas putida S13.1.2.</title>
        <authorList>
            <person name="Chong T.M."/>
            <person name="Chan K.G."/>
            <person name="Dessaux Y."/>
        </authorList>
    </citation>
    <scope>NUCLEOTIDE SEQUENCE [LARGE SCALE GENOMIC DNA]</scope>
    <source>
        <strain evidence="2 3">S13.1.2</strain>
    </source>
</reference>
<accession>A0AAU8SHX2</accession>
<protein>
    <submittedName>
        <fullName evidence="2">Hydrolase</fullName>
    </submittedName>
</protein>
<dbReference type="PRINTS" id="PR00111">
    <property type="entry name" value="ABHYDROLASE"/>
</dbReference>
<sequence>MMPITPIAPLLGQLDQRFAERLLRLDQGQQAVREAGSGQAMMLLHGIGSGAASWLQVALGLSERARVIAWDAPGYGQSTPLPMAAPKAGDYAARLLHTLDALDIERCVLVGHSLGALTAAAFAQAHPARVSRLVLLSPARGYGEQPEQGQAVRSKRLHTLEHMGIEHMARERSAHLLSASASTQALAWVHWNMARLLPHGYRQAIELLCGDHLLRFAPPTVPCEVHCGSADAITPARDCQALAEALGAPFKLIPGAGHACAIEQPDRVTGLLARALDTSLTGSVL</sequence>
<dbReference type="InterPro" id="IPR029058">
    <property type="entry name" value="AB_hydrolase_fold"/>
</dbReference>
<dbReference type="EMBL" id="CP010979">
    <property type="protein sequence ID" value="AJQ51061.1"/>
    <property type="molecule type" value="Genomic_DNA"/>
</dbReference>
<evidence type="ECO:0000259" key="1">
    <source>
        <dbReference type="Pfam" id="PF00561"/>
    </source>
</evidence>
<evidence type="ECO:0000313" key="3">
    <source>
        <dbReference type="Proteomes" id="UP000033260"/>
    </source>
</evidence>
<dbReference type="InterPro" id="IPR000073">
    <property type="entry name" value="AB_hydrolase_1"/>
</dbReference>
<dbReference type="RefSeq" id="WP_019473500.1">
    <property type="nucleotide sequence ID" value="NZ_CP010979.1"/>
</dbReference>
<dbReference type="PANTHER" id="PTHR43689:SF8">
    <property type="entry name" value="ALPHA_BETA-HYDROLASES SUPERFAMILY PROTEIN"/>
    <property type="match status" value="1"/>
</dbReference>
<keyword evidence="2" id="KW-0378">Hydrolase</keyword>
<dbReference type="PANTHER" id="PTHR43689">
    <property type="entry name" value="HYDROLASE"/>
    <property type="match status" value="1"/>
</dbReference>
<gene>
    <name evidence="2" type="ORF">N805_29095</name>
</gene>
<proteinExistence type="predicted"/>
<dbReference type="Pfam" id="PF00561">
    <property type="entry name" value="Abhydrolase_1"/>
    <property type="match status" value="1"/>
</dbReference>
<dbReference type="SUPFAM" id="SSF53474">
    <property type="entry name" value="alpha/beta-Hydrolases"/>
    <property type="match status" value="1"/>
</dbReference>
<feature type="domain" description="AB hydrolase-1" evidence="1">
    <location>
        <begin position="40"/>
        <end position="138"/>
    </location>
</feature>
<organism evidence="2 3">
    <name type="scientific">Pseudomonas putida S13.1.2</name>
    <dbReference type="NCBI Taxonomy" id="1384061"/>
    <lineage>
        <taxon>Bacteria</taxon>
        <taxon>Pseudomonadati</taxon>
        <taxon>Pseudomonadota</taxon>
        <taxon>Gammaproteobacteria</taxon>
        <taxon>Pseudomonadales</taxon>
        <taxon>Pseudomonadaceae</taxon>
        <taxon>Pseudomonas</taxon>
    </lineage>
</organism>
<dbReference type="GO" id="GO:0016787">
    <property type="term" value="F:hydrolase activity"/>
    <property type="evidence" value="ECO:0007669"/>
    <property type="project" value="UniProtKB-KW"/>
</dbReference>
<dbReference type="Proteomes" id="UP000033260">
    <property type="component" value="Chromosome"/>
</dbReference>
<evidence type="ECO:0000313" key="2">
    <source>
        <dbReference type="EMBL" id="AJQ51061.1"/>
    </source>
</evidence>
<name>A0AAU8SHX2_PSEPU</name>
<dbReference type="Gene3D" id="3.40.50.1820">
    <property type="entry name" value="alpha/beta hydrolase"/>
    <property type="match status" value="1"/>
</dbReference>
<dbReference type="AlphaFoldDB" id="A0AAU8SHX2"/>